<dbReference type="GO" id="GO:0046983">
    <property type="term" value="F:protein dimerization activity"/>
    <property type="evidence" value="ECO:0007669"/>
    <property type="project" value="InterPro"/>
</dbReference>
<keyword evidence="4" id="KW-0808">Transferase</keyword>
<dbReference type="CDD" id="cd16917">
    <property type="entry name" value="HATPase_UhpB-NarQ-NarX-like"/>
    <property type="match status" value="1"/>
</dbReference>
<dbReference type="Pfam" id="PF07730">
    <property type="entry name" value="HisKA_3"/>
    <property type="match status" value="1"/>
</dbReference>
<proteinExistence type="predicted"/>
<keyword evidence="9" id="KW-0812">Transmembrane</keyword>
<evidence type="ECO:0000256" key="7">
    <source>
        <dbReference type="ARBA" id="ARBA00022840"/>
    </source>
</evidence>
<reference evidence="11 12" key="1">
    <citation type="submission" date="2019-06" db="EMBL/GenBank/DDBJ databases">
        <title>Sequencing the genomes of 1000 actinobacteria strains.</title>
        <authorList>
            <person name="Klenk H.-P."/>
        </authorList>
    </citation>
    <scope>NUCLEOTIDE SEQUENCE [LARGE SCALE GENOMIC DNA]</scope>
    <source>
        <strain evidence="11 12">DSM 8803</strain>
    </source>
</reference>
<evidence type="ECO:0000256" key="3">
    <source>
        <dbReference type="ARBA" id="ARBA00022553"/>
    </source>
</evidence>
<evidence type="ECO:0000256" key="5">
    <source>
        <dbReference type="ARBA" id="ARBA00022741"/>
    </source>
</evidence>
<dbReference type="Gene3D" id="1.20.5.1930">
    <property type="match status" value="1"/>
</dbReference>
<keyword evidence="5" id="KW-0547">Nucleotide-binding</keyword>
<evidence type="ECO:0000313" key="12">
    <source>
        <dbReference type="Proteomes" id="UP000319094"/>
    </source>
</evidence>
<dbReference type="AlphaFoldDB" id="A0A542Y934"/>
<dbReference type="InterPro" id="IPR050482">
    <property type="entry name" value="Sensor_HK_TwoCompSys"/>
</dbReference>
<keyword evidence="12" id="KW-1185">Reference proteome</keyword>
<dbReference type="PANTHER" id="PTHR24421:SF10">
    <property type="entry name" value="NITRATE_NITRITE SENSOR PROTEIN NARQ"/>
    <property type="match status" value="1"/>
</dbReference>
<keyword evidence="3" id="KW-0597">Phosphoprotein</keyword>
<keyword evidence="8" id="KW-0902">Two-component regulatory system</keyword>
<dbReference type="OrthoDB" id="227596at2"/>
<name>A0A542Y934_9MICO</name>
<accession>A0A542Y934</accession>
<dbReference type="Proteomes" id="UP000319094">
    <property type="component" value="Unassembled WGS sequence"/>
</dbReference>
<evidence type="ECO:0000256" key="1">
    <source>
        <dbReference type="ARBA" id="ARBA00000085"/>
    </source>
</evidence>
<keyword evidence="7" id="KW-0067">ATP-binding</keyword>
<keyword evidence="6 11" id="KW-0418">Kinase</keyword>
<dbReference type="InterPro" id="IPR011712">
    <property type="entry name" value="Sig_transdc_His_kin_sub3_dim/P"/>
</dbReference>
<dbReference type="SUPFAM" id="SSF55874">
    <property type="entry name" value="ATPase domain of HSP90 chaperone/DNA topoisomerase II/histidine kinase"/>
    <property type="match status" value="1"/>
</dbReference>
<gene>
    <name evidence="11" type="ORF">FB468_2563</name>
</gene>
<dbReference type="EMBL" id="VFON01000001">
    <property type="protein sequence ID" value="TQL44504.1"/>
    <property type="molecule type" value="Genomic_DNA"/>
</dbReference>
<dbReference type="InterPro" id="IPR036890">
    <property type="entry name" value="HATPase_C_sf"/>
</dbReference>
<comment type="catalytic activity">
    <reaction evidence="1">
        <text>ATP + protein L-histidine = ADP + protein N-phospho-L-histidine.</text>
        <dbReference type="EC" id="2.7.13.3"/>
    </reaction>
</comment>
<organism evidence="11 12">
    <name type="scientific">Leucobacter komagatae</name>
    <dbReference type="NCBI Taxonomy" id="55969"/>
    <lineage>
        <taxon>Bacteria</taxon>
        <taxon>Bacillati</taxon>
        <taxon>Actinomycetota</taxon>
        <taxon>Actinomycetes</taxon>
        <taxon>Micrococcales</taxon>
        <taxon>Microbacteriaceae</taxon>
        <taxon>Leucobacter</taxon>
    </lineage>
</organism>
<comment type="caution">
    <text evidence="11">The sequence shown here is derived from an EMBL/GenBank/DDBJ whole genome shotgun (WGS) entry which is preliminary data.</text>
</comment>
<evidence type="ECO:0000259" key="10">
    <source>
        <dbReference type="Pfam" id="PF07730"/>
    </source>
</evidence>
<protein>
    <recommendedName>
        <fullName evidence="2">histidine kinase</fullName>
        <ecNumber evidence="2">2.7.13.3</ecNumber>
    </recommendedName>
</protein>
<keyword evidence="9" id="KW-0472">Membrane</keyword>
<keyword evidence="9" id="KW-1133">Transmembrane helix</keyword>
<sequence length="300" mass="31508">METARPKWRTRAWLDAGVVFLLIAILLATLSSEDETVKTAIGYVTLAVIVGGLWVTIARVRRQRRAYEQELADWATERAAQAERLRIAADLHDLVSHGLGAITVRAAAARSVDVTGQSALAERERALGDIEQVSRETTTELRRMLAVLREPGTAPLRPAETLADLPAIIAEARAAGLTIELEAPGQDPVAGGPVAGGPVAQASQGAQLTACAIVREALANALRHAGPCAATVSVRRERDALEVRVCNDGPRGEWRAAPGAGHGLNGLRERVAALGGALEAGPSGAGFHVVARIPDPEVQG</sequence>
<dbReference type="GO" id="GO:0000155">
    <property type="term" value="F:phosphorelay sensor kinase activity"/>
    <property type="evidence" value="ECO:0007669"/>
    <property type="project" value="InterPro"/>
</dbReference>
<dbReference type="GO" id="GO:0005524">
    <property type="term" value="F:ATP binding"/>
    <property type="evidence" value="ECO:0007669"/>
    <property type="project" value="UniProtKB-KW"/>
</dbReference>
<evidence type="ECO:0000256" key="2">
    <source>
        <dbReference type="ARBA" id="ARBA00012438"/>
    </source>
</evidence>
<dbReference type="PANTHER" id="PTHR24421">
    <property type="entry name" value="NITRATE/NITRITE SENSOR PROTEIN NARX-RELATED"/>
    <property type="match status" value="1"/>
</dbReference>
<dbReference type="Gene3D" id="3.30.565.10">
    <property type="entry name" value="Histidine kinase-like ATPase, C-terminal domain"/>
    <property type="match status" value="1"/>
</dbReference>
<dbReference type="GO" id="GO:0016020">
    <property type="term" value="C:membrane"/>
    <property type="evidence" value="ECO:0007669"/>
    <property type="project" value="InterPro"/>
</dbReference>
<evidence type="ECO:0000256" key="6">
    <source>
        <dbReference type="ARBA" id="ARBA00022777"/>
    </source>
</evidence>
<feature type="transmembrane region" description="Helical" evidence="9">
    <location>
        <begin position="12"/>
        <end position="31"/>
    </location>
</feature>
<feature type="transmembrane region" description="Helical" evidence="9">
    <location>
        <begin position="37"/>
        <end position="57"/>
    </location>
</feature>
<dbReference type="RefSeq" id="WP_141887681.1">
    <property type="nucleotide sequence ID" value="NZ_BAAAUY010000003.1"/>
</dbReference>
<evidence type="ECO:0000313" key="11">
    <source>
        <dbReference type="EMBL" id="TQL44504.1"/>
    </source>
</evidence>
<evidence type="ECO:0000256" key="8">
    <source>
        <dbReference type="ARBA" id="ARBA00023012"/>
    </source>
</evidence>
<evidence type="ECO:0000256" key="9">
    <source>
        <dbReference type="SAM" id="Phobius"/>
    </source>
</evidence>
<evidence type="ECO:0000256" key="4">
    <source>
        <dbReference type="ARBA" id="ARBA00022679"/>
    </source>
</evidence>
<dbReference type="EC" id="2.7.13.3" evidence="2"/>
<feature type="domain" description="Signal transduction histidine kinase subgroup 3 dimerisation and phosphoacceptor" evidence="10">
    <location>
        <begin position="83"/>
        <end position="151"/>
    </location>
</feature>